<dbReference type="OMA" id="IGHTICP"/>
<dbReference type="EMBL" id="BFAA01014891">
    <property type="protein sequence ID" value="GCB74906.1"/>
    <property type="molecule type" value="Genomic_DNA"/>
</dbReference>
<reference evidence="1 2" key="1">
    <citation type="journal article" date="2018" name="Nat. Ecol. Evol.">
        <title>Shark genomes provide insights into elasmobranch evolution and the origin of vertebrates.</title>
        <authorList>
            <person name="Hara Y"/>
            <person name="Yamaguchi K"/>
            <person name="Onimaru K"/>
            <person name="Kadota M"/>
            <person name="Koyanagi M"/>
            <person name="Keeley SD"/>
            <person name="Tatsumi K"/>
            <person name="Tanaka K"/>
            <person name="Motone F"/>
            <person name="Kageyama Y"/>
            <person name="Nozu R"/>
            <person name="Adachi N"/>
            <person name="Nishimura O"/>
            <person name="Nakagawa R"/>
            <person name="Tanegashima C"/>
            <person name="Kiyatake I"/>
            <person name="Matsumoto R"/>
            <person name="Murakumo K"/>
            <person name="Nishida K"/>
            <person name="Terakita A"/>
            <person name="Kuratani S"/>
            <person name="Sato K"/>
            <person name="Hyodo S Kuraku.S."/>
        </authorList>
    </citation>
    <scope>NUCLEOTIDE SEQUENCE [LARGE SCALE GENOMIC DNA]</scope>
</reference>
<keyword evidence="2" id="KW-1185">Reference proteome</keyword>
<sequence>TLCEKKKSQLLKESDSTKVLQIGYFLDQTGFVIPARTIKELRAIGHSDTNRTRANAYDLDENEFLEQNGAIVYMYVVGEATTSFYRIGHTICPLRQRARIQVGNPRKLIYKSVLKLQVLKKKQGGFFKLKALAEHLEDEIMKDLVNFRCEYEQSGNWFEFSASTKPILYDVFQRKIHNIVKMNRDWVKVEPVPKKR</sequence>
<dbReference type="AlphaFoldDB" id="A0A401PP41"/>
<proteinExistence type="predicted"/>
<evidence type="ECO:0000313" key="2">
    <source>
        <dbReference type="Proteomes" id="UP000288216"/>
    </source>
</evidence>
<dbReference type="Proteomes" id="UP000288216">
    <property type="component" value="Unassembled WGS sequence"/>
</dbReference>
<comment type="caution">
    <text evidence="1">The sequence shown here is derived from an EMBL/GenBank/DDBJ whole genome shotgun (WGS) entry which is preliminary data.</text>
</comment>
<organism evidence="1 2">
    <name type="scientific">Scyliorhinus torazame</name>
    <name type="common">Cloudy catshark</name>
    <name type="synonym">Catulus torazame</name>
    <dbReference type="NCBI Taxonomy" id="75743"/>
    <lineage>
        <taxon>Eukaryota</taxon>
        <taxon>Metazoa</taxon>
        <taxon>Chordata</taxon>
        <taxon>Craniata</taxon>
        <taxon>Vertebrata</taxon>
        <taxon>Chondrichthyes</taxon>
        <taxon>Elasmobranchii</taxon>
        <taxon>Galeomorphii</taxon>
        <taxon>Galeoidea</taxon>
        <taxon>Carcharhiniformes</taxon>
        <taxon>Scyliorhinidae</taxon>
        <taxon>Scyliorhinus</taxon>
    </lineage>
</organism>
<gene>
    <name evidence="1" type="ORF">scyTo_0019683</name>
</gene>
<accession>A0A401PP41</accession>
<evidence type="ECO:0000313" key="1">
    <source>
        <dbReference type="EMBL" id="GCB74906.1"/>
    </source>
</evidence>
<name>A0A401PP41_SCYTO</name>
<dbReference type="OrthoDB" id="10401748at2759"/>
<feature type="non-terminal residue" evidence="1">
    <location>
        <position position="1"/>
    </location>
</feature>
<protein>
    <submittedName>
        <fullName evidence="1">Uncharacterized protein</fullName>
    </submittedName>
</protein>